<comment type="caution">
    <text evidence="1">The sequence shown here is derived from an EMBL/GenBank/DDBJ whole genome shotgun (WGS) entry which is preliminary data.</text>
</comment>
<dbReference type="EMBL" id="JACHBS010000001">
    <property type="protein sequence ID" value="MBB5616911.1"/>
    <property type="molecule type" value="Genomic_DNA"/>
</dbReference>
<dbReference type="RefSeq" id="WP_153980937.1">
    <property type="nucleotide sequence ID" value="NZ_BAAANZ010000001.1"/>
</dbReference>
<protein>
    <submittedName>
        <fullName evidence="1">Uncharacterized protein</fullName>
    </submittedName>
</protein>
<dbReference type="Proteomes" id="UP000552883">
    <property type="component" value="Unassembled WGS sequence"/>
</dbReference>
<name>A0A840X3T1_9MICO</name>
<evidence type="ECO:0000313" key="2">
    <source>
        <dbReference type="Proteomes" id="UP000552883"/>
    </source>
</evidence>
<accession>A0A840X3T1</accession>
<evidence type="ECO:0000313" key="1">
    <source>
        <dbReference type="EMBL" id="MBB5616911.1"/>
    </source>
</evidence>
<dbReference type="AlphaFoldDB" id="A0A840X3T1"/>
<gene>
    <name evidence="1" type="ORF">BJ959_000407</name>
</gene>
<organism evidence="1 2">
    <name type="scientific">Microcella frigidaquae</name>
    <dbReference type="NCBI Taxonomy" id="424758"/>
    <lineage>
        <taxon>Bacteria</taxon>
        <taxon>Bacillati</taxon>
        <taxon>Actinomycetota</taxon>
        <taxon>Actinomycetes</taxon>
        <taxon>Micrococcales</taxon>
        <taxon>Microbacteriaceae</taxon>
        <taxon>Microcella</taxon>
    </lineage>
</organism>
<sequence length="156" mass="18365">MSESFAVWAGTIGRSHYYFLEKPLEPLSPAFIGWDKSDRRKGTIEFLVASSTGMREQSYTIFRPSNRYLNQQVEIPTRKLWIPLVTFVEAYGNKTPRAARELVARVRERTEWLIEPGWYHSEASRHLVLGALKKLLVRHRPLHPEQMLRWMRLLTN</sequence>
<proteinExistence type="predicted"/>
<keyword evidence="2" id="KW-1185">Reference proteome</keyword>
<reference evidence="1 2" key="1">
    <citation type="submission" date="2020-08" db="EMBL/GenBank/DDBJ databases">
        <title>Sequencing the genomes of 1000 actinobacteria strains.</title>
        <authorList>
            <person name="Klenk H.-P."/>
        </authorList>
    </citation>
    <scope>NUCLEOTIDE SEQUENCE [LARGE SCALE GENOMIC DNA]</scope>
    <source>
        <strain evidence="1 2">DSM 23889</strain>
    </source>
</reference>